<evidence type="ECO:0000256" key="2">
    <source>
        <dbReference type="ARBA" id="ARBA00022801"/>
    </source>
</evidence>
<dbReference type="SUPFAM" id="SSF53474">
    <property type="entry name" value="alpha/beta-Hydrolases"/>
    <property type="match status" value="1"/>
</dbReference>
<dbReference type="Gene3D" id="3.40.50.1820">
    <property type="entry name" value="alpha/beta hydrolase"/>
    <property type="match status" value="1"/>
</dbReference>
<organism evidence="3">
    <name type="scientific">uncultured Chloroflexota bacterium</name>
    <dbReference type="NCBI Taxonomy" id="166587"/>
    <lineage>
        <taxon>Bacteria</taxon>
        <taxon>Bacillati</taxon>
        <taxon>Chloroflexota</taxon>
        <taxon>environmental samples</taxon>
    </lineage>
</organism>
<proteinExistence type="predicted"/>
<dbReference type="AlphaFoldDB" id="A0A6J4JQV2"/>
<reference evidence="3" key="1">
    <citation type="submission" date="2020-02" db="EMBL/GenBank/DDBJ databases">
        <authorList>
            <person name="Meier V. D."/>
        </authorList>
    </citation>
    <scope>NUCLEOTIDE SEQUENCE</scope>
    <source>
        <strain evidence="3">AVDCRST_MAG77</strain>
    </source>
</reference>
<dbReference type="InterPro" id="IPR050955">
    <property type="entry name" value="Plant_Biomass_Hydrol_Est"/>
</dbReference>
<dbReference type="GO" id="GO:0016787">
    <property type="term" value="F:hydrolase activity"/>
    <property type="evidence" value="ECO:0007669"/>
    <property type="project" value="UniProtKB-KW"/>
</dbReference>
<sequence length="357" mass="37650">MSTAERARVAACWLIAGAFALALALWGIGGATPRVVAQASGYDMLGAALQAWGIAPITVSEDNASAAESREVVAQPAREVQLAPLPDRPGYTLYVPQGPDVPRQAVLVLHGMGDNGPSIATQLLPYARAHNWVVIAPTIPYGDWRSPDALTGEELRLLPQLANLLASVPAETGVKLSGRTLLFGFSRGAQAALRFTMLYPERVEAVAALSAGTYTLPVKSVLTSAGVTRAPLPFGVADLEQLAGRGIDPVRLAGVRFWIGVGARDNNYNDVPRQWDPFVGSTRVERATRYASVLSELGCDAQVSVVPNAGHEISAAMVEQFTGFLGAAAERALVHLEPSTSVASVPLMAARKINRGV</sequence>
<keyword evidence="1" id="KW-0732">Signal</keyword>
<accession>A0A6J4JQV2</accession>
<gene>
    <name evidence="3" type="ORF">AVDCRST_MAG77-4200</name>
</gene>
<dbReference type="InterPro" id="IPR029058">
    <property type="entry name" value="AB_hydrolase_fold"/>
</dbReference>
<evidence type="ECO:0000256" key="1">
    <source>
        <dbReference type="ARBA" id="ARBA00022729"/>
    </source>
</evidence>
<name>A0A6J4JQV2_9CHLR</name>
<protein>
    <submittedName>
        <fullName evidence="3">Uncharacterized protein</fullName>
    </submittedName>
</protein>
<dbReference type="PANTHER" id="PTHR43037:SF5">
    <property type="entry name" value="FERULOYL ESTERASE"/>
    <property type="match status" value="1"/>
</dbReference>
<dbReference type="PANTHER" id="PTHR43037">
    <property type="entry name" value="UNNAMED PRODUCT-RELATED"/>
    <property type="match status" value="1"/>
</dbReference>
<keyword evidence="2" id="KW-0378">Hydrolase</keyword>
<dbReference type="EMBL" id="CADCTC010000223">
    <property type="protein sequence ID" value="CAA9285094.1"/>
    <property type="molecule type" value="Genomic_DNA"/>
</dbReference>
<evidence type="ECO:0000313" key="3">
    <source>
        <dbReference type="EMBL" id="CAA9285094.1"/>
    </source>
</evidence>